<dbReference type="CDD" id="cd00159">
    <property type="entry name" value="RhoGAP"/>
    <property type="match status" value="1"/>
</dbReference>
<evidence type="ECO:0000313" key="5">
    <source>
        <dbReference type="EMBL" id="KAF0984535.1"/>
    </source>
</evidence>
<feature type="region of interest" description="Disordered" evidence="3">
    <location>
        <begin position="238"/>
        <end position="260"/>
    </location>
</feature>
<dbReference type="AlphaFoldDB" id="A0A6A5CGX6"/>
<keyword evidence="1" id="KW-0343">GTPase activation</keyword>
<dbReference type="EMBL" id="VFQX01000002">
    <property type="protein sequence ID" value="KAF0984535.1"/>
    <property type="molecule type" value="Genomic_DNA"/>
</dbReference>
<dbReference type="RefSeq" id="XP_044569248.1">
    <property type="nucleotide sequence ID" value="XM_044707743.1"/>
</dbReference>
<evidence type="ECO:0000256" key="2">
    <source>
        <dbReference type="SAM" id="Coils"/>
    </source>
</evidence>
<dbReference type="SMART" id="SM00324">
    <property type="entry name" value="RhoGAP"/>
    <property type="match status" value="1"/>
</dbReference>
<protein>
    <recommendedName>
        <fullName evidence="4">Rho-GAP domain-containing protein</fullName>
    </recommendedName>
</protein>
<dbReference type="Gene3D" id="1.10.555.10">
    <property type="entry name" value="Rho GTPase activation protein"/>
    <property type="match status" value="1"/>
</dbReference>
<proteinExistence type="predicted"/>
<gene>
    <name evidence="5" type="ORF">FDP41_000434</name>
</gene>
<dbReference type="GeneID" id="68107652"/>
<feature type="domain" description="Rho-GAP" evidence="4">
    <location>
        <begin position="33"/>
        <end position="213"/>
    </location>
</feature>
<evidence type="ECO:0000256" key="3">
    <source>
        <dbReference type="SAM" id="MobiDB-lite"/>
    </source>
</evidence>
<dbReference type="PANTHER" id="PTHR15228:SF25">
    <property type="entry name" value="F-BAR DOMAIN-CONTAINING PROTEIN"/>
    <property type="match status" value="1"/>
</dbReference>
<dbReference type="VEuPathDB" id="AmoebaDB:NfTy_001130"/>
<dbReference type="OrthoDB" id="3196451at2759"/>
<comment type="caution">
    <text evidence="5">The sequence shown here is derived from an EMBL/GenBank/DDBJ whole genome shotgun (WGS) entry which is preliminary data.</text>
</comment>
<dbReference type="PROSITE" id="PS50238">
    <property type="entry name" value="RHOGAP"/>
    <property type="match status" value="1"/>
</dbReference>
<dbReference type="GO" id="GO:0005096">
    <property type="term" value="F:GTPase activator activity"/>
    <property type="evidence" value="ECO:0007669"/>
    <property type="project" value="UniProtKB-KW"/>
</dbReference>
<dbReference type="VEuPathDB" id="AmoebaDB:FDP41_000434"/>
<dbReference type="InterPro" id="IPR000198">
    <property type="entry name" value="RhoGAP_dom"/>
</dbReference>
<feature type="coiled-coil region" evidence="2">
    <location>
        <begin position="370"/>
        <end position="397"/>
    </location>
</feature>
<accession>A0A6A5CGX6</accession>
<evidence type="ECO:0000256" key="1">
    <source>
        <dbReference type="ARBA" id="ARBA00022468"/>
    </source>
</evidence>
<keyword evidence="2" id="KW-0175">Coiled coil</keyword>
<dbReference type="OMA" id="QDPSIMI"/>
<evidence type="ECO:0000313" key="6">
    <source>
        <dbReference type="Proteomes" id="UP000444721"/>
    </source>
</evidence>
<evidence type="ECO:0000259" key="4">
    <source>
        <dbReference type="PROSITE" id="PS50238"/>
    </source>
</evidence>
<keyword evidence="6" id="KW-1185">Reference proteome</keyword>
<dbReference type="Pfam" id="PF00620">
    <property type="entry name" value="RhoGAP"/>
    <property type="match status" value="1"/>
</dbReference>
<dbReference type="InterPro" id="IPR008936">
    <property type="entry name" value="Rho_GTPase_activation_prot"/>
</dbReference>
<dbReference type="VEuPathDB" id="AmoebaDB:NF0005910"/>
<dbReference type="GO" id="GO:0007165">
    <property type="term" value="P:signal transduction"/>
    <property type="evidence" value="ECO:0007669"/>
    <property type="project" value="InterPro"/>
</dbReference>
<dbReference type="SUPFAM" id="SSF48350">
    <property type="entry name" value="GTPase activation domain, GAP"/>
    <property type="match status" value="1"/>
</dbReference>
<dbReference type="InterPro" id="IPR051025">
    <property type="entry name" value="RhoGAP"/>
</dbReference>
<dbReference type="Proteomes" id="UP000444721">
    <property type="component" value="Unassembled WGS sequence"/>
</dbReference>
<organism evidence="5 6">
    <name type="scientific">Naegleria fowleri</name>
    <name type="common">Brain eating amoeba</name>
    <dbReference type="NCBI Taxonomy" id="5763"/>
    <lineage>
        <taxon>Eukaryota</taxon>
        <taxon>Discoba</taxon>
        <taxon>Heterolobosea</taxon>
        <taxon>Tetramitia</taxon>
        <taxon>Eutetramitia</taxon>
        <taxon>Vahlkampfiidae</taxon>
        <taxon>Naegleria</taxon>
    </lineage>
</organism>
<reference evidence="5 6" key="1">
    <citation type="journal article" date="2019" name="Sci. Rep.">
        <title>Nanopore sequencing improves the draft genome of the human pathogenic amoeba Naegleria fowleri.</title>
        <authorList>
            <person name="Liechti N."/>
            <person name="Schurch N."/>
            <person name="Bruggmann R."/>
            <person name="Wittwer M."/>
        </authorList>
    </citation>
    <scope>NUCLEOTIDE SEQUENCE [LARGE SCALE GENOMIC DNA]</scope>
    <source>
        <strain evidence="5 6">ATCC 30894</strain>
    </source>
</reference>
<name>A0A6A5CGX6_NAEFO</name>
<dbReference type="PANTHER" id="PTHR15228">
    <property type="entry name" value="SPERMATHECAL PHYSIOLOGY VARIANT"/>
    <property type="match status" value="1"/>
</dbReference>
<sequence length="598" mass="69409">MWSKIVRGKSKRNEDMVDDARGEVFGKDLRERIEFERKIYQDPSIMIPSLVIYLVDFIRNAQPRQGVFREVGSVATVSNYRTKINEYGLKPVDYKTMFKHDLTVNDASSILKSYFRLVVIGQNDMDEKTRVAKLKTMVEGLPTINYETLRYLMDLLHFIATRGVYSMDSNNLAVCLNPSICFAKNKESAESFLNLNFIITSLSCMIKNYPLIFDFDPRESEQHSPRVVIEKKEYSSMEPPVSPVKSVPPASPKPPIVDKDDLKDSIQKELDRLDSKINYQETEEELERDIRKNGRTDDYGLHSIPSNFLDKKFLHADMFQEIETAESSSSMGELEEDELDKQKKFHLSLSKIISPNTTLSATKEDSSPNNQHLMDLIVQLQSENNTLRKQQQEIRTTLEHISQSTNHNNDSSNLREDMERIRSLANHELQQLRKYIYNVEEQTIEELKSMWVKMDILEESSKQCQRQNEQFSNTKAAGNLVEEMKLLRQEIRDLYGGFGELNERMKHFEIDIRDVNSRIDEVVKEQRFIKIKQEYDIEHVKKQSEESISRIRQMSFEISTLRSRLDAKTTTSTTKLSSPYSSLTTSLPSTITTSTYKL</sequence>